<evidence type="ECO:0000313" key="2">
    <source>
        <dbReference type="EMBL" id="GED04535.1"/>
    </source>
</evidence>
<keyword evidence="1" id="KW-1133">Transmembrane helix</keyword>
<reference evidence="2 3" key="1">
    <citation type="submission" date="2019-06" db="EMBL/GenBank/DDBJ databases">
        <title>Whole genome shotgun sequence of Glutamicibacter uratoxydans NBRC 15515.</title>
        <authorList>
            <person name="Hosoyama A."/>
            <person name="Uohara A."/>
            <person name="Ohji S."/>
            <person name="Ichikawa N."/>
        </authorList>
    </citation>
    <scope>NUCLEOTIDE SEQUENCE [LARGE SCALE GENOMIC DNA]</scope>
    <source>
        <strain evidence="2 3">NBRC 15515</strain>
    </source>
</reference>
<sequence>MEKFIKSEKGRKYLYRVILAGIALAAAYGWIDGETTQLWIALAGAGLGLVVAEGNVTNAGAEHGAHVAE</sequence>
<dbReference type="RefSeq" id="WP_141360791.1">
    <property type="nucleotide sequence ID" value="NZ_BAAAJL010000007.1"/>
</dbReference>
<name>A0A4Y4DLL1_GLUUR</name>
<protein>
    <submittedName>
        <fullName evidence="2">Uncharacterized protein</fullName>
    </submittedName>
</protein>
<feature type="transmembrane region" description="Helical" evidence="1">
    <location>
        <begin position="13"/>
        <end position="31"/>
    </location>
</feature>
<proteinExistence type="predicted"/>
<dbReference type="EMBL" id="BJNY01000001">
    <property type="protein sequence ID" value="GED04535.1"/>
    <property type="molecule type" value="Genomic_DNA"/>
</dbReference>
<keyword evidence="1" id="KW-0472">Membrane</keyword>
<keyword evidence="3" id="KW-1185">Reference proteome</keyword>
<accession>A0A4Y4DLL1</accession>
<evidence type="ECO:0000256" key="1">
    <source>
        <dbReference type="SAM" id="Phobius"/>
    </source>
</evidence>
<dbReference type="Proteomes" id="UP000316612">
    <property type="component" value="Unassembled WGS sequence"/>
</dbReference>
<evidence type="ECO:0000313" key="3">
    <source>
        <dbReference type="Proteomes" id="UP000316612"/>
    </source>
</evidence>
<comment type="caution">
    <text evidence="2">The sequence shown here is derived from an EMBL/GenBank/DDBJ whole genome shotgun (WGS) entry which is preliminary data.</text>
</comment>
<gene>
    <name evidence="2" type="ORF">AUR04nite_00670</name>
</gene>
<keyword evidence="1" id="KW-0812">Transmembrane</keyword>
<organism evidence="2 3">
    <name type="scientific">Glutamicibacter uratoxydans</name>
    <name type="common">Arthrobacter uratoxydans</name>
    <dbReference type="NCBI Taxonomy" id="43667"/>
    <lineage>
        <taxon>Bacteria</taxon>
        <taxon>Bacillati</taxon>
        <taxon>Actinomycetota</taxon>
        <taxon>Actinomycetes</taxon>
        <taxon>Micrococcales</taxon>
        <taxon>Micrococcaceae</taxon>
        <taxon>Glutamicibacter</taxon>
    </lineage>
</organism>
<dbReference type="AlphaFoldDB" id="A0A4Y4DLL1"/>
<feature type="transmembrane region" description="Helical" evidence="1">
    <location>
        <begin position="37"/>
        <end position="56"/>
    </location>
</feature>